<keyword evidence="2 3" id="KW-0450">Lipoyl</keyword>
<accession>A0A0K2GBJ0</accession>
<dbReference type="NCBIfam" id="TIGR00527">
    <property type="entry name" value="gcvH"/>
    <property type="match status" value="1"/>
</dbReference>
<dbReference type="STRING" id="42253.NITMOv2_1819"/>
<dbReference type="SUPFAM" id="SSF51230">
    <property type="entry name" value="Single hybrid motif"/>
    <property type="match status" value="1"/>
</dbReference>
<feature type="domain" description="Lipoyl-binding" evidence="5">
    <location>
        <begin position="21"/>
        <end position="103"/>
    </location>
</feature>
<dbReference type="InterPro" id="IPR017453">
    <property type="entry name" value="GCV_H_sub"/>
</dbReference>
<dbReference type="HAMAP" id="MF_00272">
    <property type="entry name" value="GcvH"/>
    <property type="match status" value="1"/>
</dbReference>
<organism evidence="6 7">
    <name type="scientific">Nitrospira moscoviensis</name>
    <dbReference type="NCBI Taxonomy" id="42253"/>
    <lineage>
        <taxon>Bacteria</taxon>
        <taxon>Pseudomonadati</taxon>
        <taxon>Nitrospirota</taxon>
        <taxon>Nitrospiria</taxon>
        <taxon>Nitrospirales</taxon>
        <taxon>Nitrospiraceae</taxon>
        <taxon>Nitrospira</taxon>
    </lineage>
</organism>
<dbReference type="GO" id="GO:0005829">
    <property type="term" value="C:cytosol"/>
    <property type="evidence" value="ECO:0007669"/>
    <property type="project" value="TreeGrafter"/>
</dbReference>
<proteinExistence type="inferred from homology"/>
<protein>
    <recommendedName>
        <fullName evidence="3">Glycine cleavage system H protein</fullName>
    </recommendedName>
</protein>
<dbReference type="Gene3D" id="2.40.50.100">
    <property type="match status" value="1"/>
</dbReference>
<gene>
    <name evidence="3 6" type="primary">gcvH</name>
    <name evidence="6" type="ORF">NITMOv2_1819</name>
</gene>
<dbReference type="CDD" id="cd06848">
    <property type="entry name" value="GCS_H"/>
    <property type="match status" value="1"/>
</dbReference>
<dbReference type="AlphaFoldDB" id="A0A0K2GBJ0"/>
<dbReference type="Proteomes" id="UP000069205">
    <property type="component" value="Chromosome"/>
</dbReference>
<evidence type="ECO:0000256" key="3">
    <source>
        <dbReference type="HAMAP-Rule" id="MF_00272"/>
    </source>
</evidence>
<comment type="cofactor">
    <cofactor evidence="3">
        <name>(R)-lipoate</name>
        <dbReference type="ChEBI" id="CHEBI:83088"/>
    </cofactor>
    <text evidence="3">Binds 1 lipoyl cofactor covalently.</text>
</comment>
<comment type="subunit">
    <text evidence="3">The glycine cleavage system is composed of four proteins: P, T, L and H.</text>
</comment>
<dbReference type="NCBIfam" id="NF002270">
    <property type="entry name" value="PRK01202.1"/>
    <property type="match status" value="1"/>
</dbReference>
<evidence type="ECO:0000256" key="1">
    <source>
        <dbReference type="ARBA" id="ARBA00009249"/>
    </source>
</evidence>
<comment type="function">
    <text evidence="3">The glycine cleavage system catalyzes the degradation of glycine. The H protein shuttles the methylamine group of glycine from the P protein to the T protein.</text>
</comment>
<evidence type="ECO:0000256" key="4">
    <source>
        <dbReference type="PIRSR" id="PIRSR617453-50"/>
    </source>
</evidence>
<evidence type="ECO:0000259" key="5">
    <source>
        <dbReference type="PROSITE" id="PS50968"/>
    </source>
</evidence>
<dbReference type="InterPro" id="IPR000089">
    <property type="entry name" value="Biotin_lipoyl"/>
</dbReference>
<dbReference type="InterPro" id="IPR011053">
    <property type="entry name" value="Single_hybrid_motif"/>
</dbReference>
<sequence length="129" mass="14029">MIPSELRYHKEHEWVRLNGRQATIGISHFAQDALGDIVFLDLPKAGTAVKAGQQIGEVESTKTTSTIYTPVSGTISSINTDLKDHPEVVNSDPYGKGWIAVIELSNPSEVDGLMSAAQYEQFLASQKKG</sequence>
<evidence type="ECO:0000256" key="2">
    <source>
        <dbReference type="ARBA" id="ARBA00022823"/>
    </source>
</evidence>
<dbReference type="InterPro" id="IPR033753">
    <property type="entry name" value="GCV_H/Fam206"/>
</dbReference>
<evidence type="ECO:0000313" key="7">
    <source>
        <dbReference type="Proteomes" id="UP000069205"/>
    </source>
</evidence>
<evidence type="ECO:0000313" key="6">
    <source>
        <dbReference type="EMBL" id="ALA58239.1"/>
    </source>
</evidence>
<dbReference type="EMBL" id="CP011801">
    <property type="protein sequence ID" value="ALA58239.1"/>
    <property type="molecule type" value="Genomic_DNA"/>
</dbReference>
<dbReference type="InterPro" id="IPR002930">
    <property type="entry name" value="GCV_H"/>
</dbReference>
<dbReference type="PANTHER" id="PTHR11715">
    <property type="entry name" value="GLYCINE CLEAVAGE SYSTEM H PROTEIN"/>
    <property type="match status" value="1"/>
</dbReference>
<dbReference type="GO" id="GO:0009249">
    <property type="term" value="P:protein lipoylation"/>
    <property type="evidence" value="ECO:0007669"/>
    <property type="project" value="TreeGrafter"/>
</dbReference>
<dbReference type="GO" id="GO:0019464">
    <property type="term" value="P:glycine decarboxylation via glycine cleavage system"/>
    <property type="evidence" value="ECO:0007669"/>
    <property type="project" value="UniProtKB-UniRule"/>
</dbReference>
<dbReference type="PROSITE" id="PS00189">
    <property type="entry name" value="LIPOYL"/>
    <property type="match status" value="1"/>
</dbReference>
<feature type="modified residue" description="N6-lipoyllysine" evidence="3 4">
    <location>
        <position position="62"/>
    </location>
</feature>
<dbReference type="InterPro" id="IPR003016">
    <property type="entry name" value="2-oxoA_DH_lipoyl-BS"/>
</dbReference>
<dbReference type="PROSITE" id="PS50968">
    <property type="entry name" value="BIOTINYL_LIPOYL"/>
    <property type="match status" value="1"/>
</dbReference>
<dbReference type="Pfam" id="PF01597">
    <property type="entry name" value="GCV_H"/>
    <property type="match status" value="1"/>
</dbReference>
<name>A0A0K2GBJ0_NITMO</name>
<dbReference type="GO" id="GO:0005960">
    <property type="term" value="C:glycine cleavage complex"/>
    <property type="evidence" value="ECO:0007669"/>
    <property type="project" value="InterPro"/>
</dbReference>
<dbReference type="PATRIC" id="fig|42253.5.peg.1789"/>
<reference evidence="6 7" key="1">
    <citation type="journal article" date="2015" name="Proc. Natl. Acad. Sci. U.S.A.">
        <title>Expanded metabolic versatility of ubiquitous nitrite-oxidizing bacteria from the genus Nitrospira.</title>
        <authorList>
            <person name="Koch H."/>
            <person name="Lucker S."/>
            <person name="Albertsen M."/>
            <person name="Kitzinger K."/>
            <person name="Herbold C."/>
            <person name="Spieck E."/>
            <person name="Nielsen P.H."/>
            <person name="Wagner M."/>
            <person name="Daims H."/>
        </authorList>
    </citation>
    <scope>NUCLEOTIDE SEQUENCE [LARGE SCALE GENOMIC DNA]</scope>
    <source>
        <strain evidence="6 7">NSP M-1</strain>
    </source>
</reference>
<dbReference type="KEGG" id="nmv:NITMOv2_1819"/>
<comment type="similarity">
    <text evidence="1 3">Belongs to the GcvH family.</text>
</comment>
<dbReference type="RefSeq" id="WP_053379433.1">
    <property type="nucleotide sequence ID" value="NZ_CP011801.1"/>
</dbReference>
<keyword evidence="7" id="KW-1185">Reference proteome</keyword>
<dbReference type="PANTHER" id="PTHR11715:SF3">
    <property type="entry name" value="GLYCINE CLEAVAGE SYSTEM H PROTEIN-RELATED"/>
    <property type="match status" value="1"/>
</dbReference>
<dbReference type="OrthoDB" id="9796712at2"/>